<dbReference type="PROSITE" id="PS51832">
    <property type="entry name" value="HD_GYP"/>
    <property type="match status" value="1"/>
</dbReference>
<keyword evidence="3" id="KW-1185">Reference proteome</keyword>
<protein>
    <recommendedName>
        <fullName evidence="1">HD-GYP domain-containing protein</fullName>
    </recommendedName>
</protein>
<dbReference type="CDD" id="cd00077">
    <property type="entry name" value="HDc"/>
    <property type="match status" value="1"/>
</dbReference>
<feature type="domain" description="HD-GYP" evidence="1">
    <location>
        <begin position="114"/>
        <end position="300"/>
    </location>
</feature>
<evidence type="ECO:0000259" key="1">
    <source>
        <dbReference type="PROSITE" id="PS51832"/>
    </source>
</evidence>
<dbReference type="Proteomes" id="UP000068164">
    <property type="component" value="Unassembled WGS sequence"/>
</dbReference>
<dbReference type="Pfam" id="PF13487">
    <property type="entry name" value="HD_5"/>
    <property type="match status" value="1"/>
</dbReference>
<dbReference type="InterPro" id="IPR003607">
    <property type="entry name" value="HD/PDEase_dom"/>
</dbReference>
<dbReference type="InterPro" id="IPR037522">
    <property type="entry name" value="HD_GYP_dom"/>
</dbReference>
<proteinExistence type="predicted"/>
<dbReference type="GO" id="GO:0008081">
    <property type="term" value="F:phosphoric diester hydrolase activity"/>
    <property type="evidence" value="ECO:0007669"/>
    <property type="project" value="UniProtKB-ARBA"/>
</dbReference>
<dbReference type="PANTHER" id="PTHR43155:SF2">
    <property type="entry name" value="CYCLIC DI-GMP PHOSPHODIESTERASE PA4108"/>
    <property type="match status" value="1"/>
</dbReference>
<gene>
    <name evidence="2" type="ORF">AS026_13050</name>
</gene>
<evidence type="ECO:0000313" key="3">
    <source>
        <dbReference type="Proteomes" id="UP000068164"/>
    </source>
</evidence>
<accession>A0A109JF28</accession>
<organism evidence="2 3">
    <name type="scientific">Rhizobium altiplani</name>
    <dbReference type="NCBI Taxonomy" id="1864509"/>
    <lineage>
        <taxon>Bacteria</taxon>
        <taxon>Pseudomonadati</taxon>
        <taxon>Pseudomonadota</taxon>
        <taxon>Alphaproteobacteria</taxon>
        <taxon>Hyphomicrobiales</taxon>
        <taxon>Rhizobiaceae</taxon>
        <taxon>Rhizobium/Agrobacterium group</taxon>
        <taxon>Rhizobium</taxon>
    </lineage>
</organism>
<dbReference type="SMART" id="SM00471">
    <property type="entry name" value="HDc"/>
    <property type="match status" value="1"/>
</dbReference>
<sequence length="300" mass="33649">MLRKGMFIESVECSDLEFSGRRFLLETDSALHSILASSAENVLVNRVKSRVDCGIPVFRQADEDLQPKSVQELDQRTRIQHTVSQVTGILRDGFEDIKLGKFDIDRFAPAARHIAASLKASPHLLVEVTRLKTKDEGTYVHSLAVGGLMTGLGHLSGLEEETIKELTLAGLLHDLGKLMIPNAILNKTGQLTDAERKAIRSHPERGYMLLKQYPEVSDLVLEICRFHHEALDGSGYPLGLRADQLSLPIRICTVCDVFDALTSVRPYKRAWSNTQALKWMFDRGHLFDKKLILRMGSLFD</sequence>
<dbReference type="PANTHER" id="PTHR43155">
    <property type="entry name" value="CYCLIC DI-GMP PHOSPHODIESTERASE PA4108-RELATED"/>
    <property type="match status" value="1"/>
</dbReference>
<reference evidence="2 3" key="1">
    <citation type="submission" date="2015-11" db="EMBL/GenBank/DDBJ databases">
        <title>Draft Genome Sequence of the Strain BR 10423 (Rhizobium sp.) isolated from nodules of Mimosa pudica.</title>
        <authorList>
            <person name="Barauna A.C."/>
            <person name="Zilli J.E."/>
            <person name="Simoes-Araujo J.L."/>
            <person name="Reis V.M."/>
            <person name="James E.K."/>
            <person name="Reis F.B.Jr."/>
            <person name="Rouws L.F."/>
            <person name="Passos S.R."/>
            <person name="Gois S.R."/>
        </authorList>
    </citation>
    <scope>NUCLEOTIDE SEQUENCE [LARGE SCALE GENOMIC DNA]</scope>
    <source>
        <strain evidence="2 3">BR10423</strain>
    </source>
</reference>
<dbReference type="AlphaFoldDB" id="A0A109JF28"/>
<name>A0A109JF28_9HYPH</name>
<evidence type="ECO:0000313" key="2">
    <source>
        <dbReference type="EMBL" id="KWV47699.1"/>
    </source>
</evidence>
<dbReference type="SUPFAM" id="SSF109604">
    <property type="entry name" value="HD-domain/PDEase-like"/>
    <property type="match status" value="1"/>
</dbReference>
<comment type="caution">
    <text evidence="2">The sequence shown here is derived from an EMBL/GenBank/DDBJ whole genome shotgun (WGS) entry which is preliminary data.</text>
</comment>
<dbReference type="Gene3D" id="1.10.3210.10">
    <property type="entry name" value="Hypothetical protein af1432"/>
    <property type="match status" value="1"/>
</dbReference>
<dbReference type="EMBL" id="LNCD01000103">
    <property type="protein sequence ID" value="KWV47699.1"/>
    <property type="molecule type" value="Genomic_DNA"/>
</dbReference>